<protein>
    <submittedName>
        <fullName evidence="2">PF05258 protein</fullName>
    </submittedName>
</protein>
<dbReference type="AlphaFoldDB" id="A0A1L7RCX4"/>
<gene>
    <name evidence="2" type="ORF">AAM4_1993</name>
</gene>
<feature type="region of interest" description="Disordered" evidence="1">
    <location>
        <begin position="1"/>
        <end position="99"/>
    </location>
</feature>
<evidence type="ECO:0000256" key="1">
    <source>
        <dbReference type="SAM" id="MobiDB-lite"/>
    </source>
</evidence>
<accession>A0A1L7RCX4</accession>
<evidence type="ECO:0000313" key="2">
    <source>
        <dbReference type="EMBL" id="CED91825.1"/>
    </source>
</evidence>
<dbReference type="InterPro" id="IPR007922">
    <property type="entry name" value="DciA-like"/>
</dbReference>
<dbReference type="PANTHER" id="PTHR36456">
    <property type="entry name" value="UPF0232 PROTEIN SCO3875"/>
    <property type="match status" value="1"/>
</dbReference>
<organism evidence="2">
    <name type="scientific">Actinomyces succiniciruminis</name>
    <dbReference type="NCBI Taxonomy" id="1522002"/>
    <lineage>
        <taxon>Bacteria</taxon>
        <taxon>Bacillati</taxon>
        <taxon>Actinomycetota</taxon>
        <taxon>Actinomycetes</taxon>
        <taxon>Actinomycetales</taxon>
        <taxon>Actinomycetaceae</taxon>
        <taxon>Actinomyces</taxon>
    </lineage>
</organism>
<dbReference type="PANTHER" id="PTHR36456:SF1">
    <property type="entry name" value="UPF0232 PROTEIN SCO3875"/>
    <property type="match status" value="1"/>
</dbReference>
<sequence length="212" mass="23108">MTEPRTPASPDDADPADALAARALARERGRAWEAGQTRSRLSRQAADADGVAAWDQRRRRPGRDAEAGGADSADMDRGPGLPPGRDRPGPTRFDPRTGKQDLRRYAERHGWASKLAMASVAVRWREIVGEQIAEHAVIERFEPGRLTLRASSSAWAQQLRLLLPGIERQVEQALGRDGGAVEIRILGPAGPTWRHGRFGAARGGRGPRDTYG</sequence>
<reference evidence="2" key="1">
    <citation type="submission" date="2014-07" db="EMBL/GenBank/DDBJ databases">
        <authorList>
            <person name="Zhang J.E."/>
            <person name="Yang H."/>
            <person name="Guo J."/>
            <person name="Deng Z."/>
            <person name="Luo H."/>
            <person name="Luo M."/>
            <person name="Zhao B."/>
        </authorList>
    </citation>
    <scope>NUCLEOTIDE SEQUENCE</scope>
    <source>
        <strain evidence="2">AM4</strain>
    </source>
</reference>
<dbReference type="EMBL" id="LK995524">
    <property type="protein sequence ID" value="CED91825.1"/>
    <property type="molecule type" value="Genomic_DNA"/>
</dbReference>
<name>A0A1L7RCX4_9ACTO</name>
<dbReference type="Pfam" id="PF05258">
    <property type="entry name" value="DciA"/>
    <property type="match status" value="1"/>
</dbReference>
<proteinExistence type="predicted"/>
<feature type="compositionally biased region" description="Basic and acidic residues" evidence="1">
    <location>
        <begin position="84"/>
        <end position="99"/>
    </location>
</feature>
<dbReference type="RefSeq" id="WP_210580864.1">
    <property type="nucleotide sequence ID" value="NZ_LK995524.1"/>
</dbReference>